<reference evidence="2 3" key="1">
    <citation type="submission" date="2020-10" db="EMBL/GenBank/DDBJ databases">
        <title>Connecting structure to function with the recovery of over 1000 high-quality activated sludge metagenome-assembled genomes encoding full-length rRNA genes using long-read sequencing.</title>
        <authorList>
            <person name="Singleton C.M."/>
            <person name="Petriglieri F."/>
            <person name="Kristensen J.M."/>
            <person name="Kirkegaard R.H."/>
            <person name="Michaelsen T.Y."/>
            <person name="Andersen M.H."/>
            <person name="Karst S.M."/>
            <person name="Dueholm M.S."/>
            <person name="Nielsen P.H."/>
            <person name="Albertsen M."/>
        </authorList>
    </citation>
    <scope>NUCLEOTIDE SEQUENCE [LARGE SCALE GENOMIC DNA]</scope>
    <source>
        <strain evidence="2">Fred_18-Q3-R57-64_BAT3C.720</strain>
    </source>
</reference>
<sequence>MKKINDTLIVAPIQTLRSIYGTRYTRPGFTAAFPGDPDAHELHQMDAPRFLPQGAMVRTGHPDSKEGIAHQAFYPRPDKFPPPILPDYALRTKR</sequence>
<dbReference type="AlphaFoldDB" id="A0A935TG53"/>
<protein>
    <submittedName>
        <fullName evidence="2">Uncharacterized protein</fullName>
    </submittedName>
</protein>
<feature type="region of interest" description="Disordered" evidence="1">
    <location>
        <begin position="73"/>
        <end position="94"/>
    </location>
</feature>
<dbReference type="Proteomes" id="UP000706151">
    <property type="component" value="Unassembled WGS sequence"/>
</dbReference>
<evidence type="ECO:0000313" key="2">
    <source>
        <dbReference type="EMBL" id="MBK7955702.1"/>
    </source>
</evidence>
<accession>A0A935TG53</accession>
<evidence type="ECO:0000256" key="1">
    <source>
        <dbReference type="SAM" id="MobiDB-lite"/>
    </source>
</evidence>
<name>A0A935TG53_9PROT</name>
<organism evidence="2 3">
    <name type="scientific">Candidatus Accumulibacter affinis</name>
    <dbReference type="NCBI Taxonomy" id="2954384"/>
    <lineage>
        <taxon>Bacteria</taxon>
        <taxon>Pseudomonadati</taxon>
        <taxon>Pseudomonadota</taxon>
        <taxon>Betaproteobacteria</taxon>
        <taxon>Candidatus Accumulibacter</taxon>
    </lineage>
</organism>
<gene>
    <name evidence="2" type="ORF">IPK02_18135</name>
</gene>
<proteinExistence type="predicted"/>
<comment type="caution">
    <text evidence="2">The sequence shown here is derived from an EMBL/GenBank/DDBJ whole genome shotgun (WGS) entry which is preliminary data.</text>
</comment>
<evidence type="ECO:0000313" key="3">
    <source>
        <dbReference type="Proteomes" id="UP000706151"/>
    </source>
</evidence>
<dbReference type="EMBL" id="JADJOT010000011">
    <property type="protein sequence ID" value="MBK7955702.1"/>
    <property type="molecule type" value="Genomic_DNA"/>
</dbReference>